<dbReference type="GeneID" id="102803429"/>
<reference evidence="4" key="1">
    <citation type="submission" date="2025-08" db="UniProtKB">
        <authorList>
            <consortium name="RefSeq"/>
        </authorList>
    </citation>
    <scope>IDENTIFICATION</scope>
    <source>
        <tissue evidence="4">Testes</tissue>
    </source>
</reference>
<evidence type="ECO:0000256" key="1">
    <source>
        <dbReference type="SAM" id="Phobius"/>
    </source>
</evidence>
<evidence type="ECO:0000313" key="3">
    <source>
        <dbReference type="Proteomes" id="UP000694865"/>
    </source>
</evidence>
<dbReference type="InterPro" id="IPR008753">
    <property type="entry name" value="Peptidase_M13_N"/>
</dbReference>
<dbReference type="PROSITE" id="PS51885">
    <property type="entry name" value="NEPRILYSIN"/>
    <property type="match status" value="1"/>
</dbReference>
<evidence type="ECO:0000313" key="4">
    <source>
        <dbReference type="RefSeq" id="XP_006812596.1"/>
    </source>
</evidence>
<keyword evidence="3" id="KW-1185">Reference proteome</keyword>
<sequence length="301" mass="34373">MDAASNHSGKHSAYDAVEMNGIETEKLQPKVITPTSKRDRRRLRRRKQLVSYFVILLLSVCIVALVVAYISLLYTSTRATVCLTPECLATASFLTGNMNTSIDPCDDFFEYACGGWIKKNPIPSDRVFWGIDSILWKETQEFLKELIEEDIERYTESSSERKAKELYQSCMNKEQIENAQGEPMKQLIERLQGWYGLGSWNENTWNMLDMLILLHGELWNDPFFAFGVGVDDKNSKRNIIQIDQGGLGLMDKSYYLGNHTTVINAYREFMATIAGLLGADQRKVEQFVEDVMKFETALAEV</sequence>
<name>A0ABM0LXV5_SACKO</name>
<dbReference type="PANTHER" id="PTHR11733:SF195">
    <property type="entry name" value="ENDOTHELIN-CONVERTING ENZYME-LIKE 1"/>
    <property type="match status" value="1"/>
</dbReference>
<dbReference type="InterPro" id="IPR000718">
    <property type="entry name" value="Peptidase_M13"/>
</dbReference>
<dbReference type="SUPFAM" id="SSF55486">
    <property type="entry name" value="Metalloproteases ('zincins'), catalytic domain"/>
    <property type="match status" value="1"/>
</dbReference>
<organism evidence="3 4">
    <name type="scientific">Saccoglossus kowalevskii</name>
    <name type="common">Acorn worm</name>
    <dbReference type="NCBI Taxonomy" id="10224"/>
    <lineage>
        <taxon>Eukaryota</taxon>
        <taxon>Metazoa</taxon>
        <taxon>Hemichordata</taxon>
        <taxon>Enteropneusta</taxon>
        <taxon>Harrimaniidae</taxon>
        <taxon>Saccoglossus</taxon>
    </lineage>
</organism>
<keyword evidence="1" id="KW-1133">Transmembrane helix</keyword>
<evidence type="ECO:0000259" key="2">
    <source>
        <dbReference type="Pfam" id="PF05649"/>
    </source>
</evidence>
<dbReference type="Proteomes" id="UP000694865">
    <property type="component" value="Unplaced"/>
</dbReference>
<keyword evidence="1" id="KW-0472">Membrane</keyword>
<protein>
    <submittedName>
        <fullName evidence="4">Endothelin-converting enzyme 1-like</fullName>
    </submittedName>
</protein>
<dbReference type="Gene3D" id="3.40.390.10">
    <property type="entry name" value="Collagenase (Catalytic Domain)"/>
    <property type="match status" value="1"/>
</dbReference>
<accession>A0ABM0LXV5</accession>
<dbReference type="InterPro" id="IPR024079">
    <property type="entry name" value="MetalloPept_cat_dom_sf"/>
</dbReference>
<keyword evidence="1" id="KW-0812">Transmembrane</keyword>
<feature type="transmembrane region" description="Helical" evidence="1">
    <location>
        <begin position="49"/>
        <end position="74"/>
    </location>
</feature>
<feature type="domain" description="Peptidase M13 N-terminal" evidence="2">
    <location>
        <begin position="104"/>
        <end position="300"/>
    </location>
</feature>
<dbReference type="Pfam" id="PF05649">
    <property type="entry name" value="Peptidase_M13_N"/>
    <property type="match status" value="1"/>
</dbReference>
<proteinExistence type="predicted"/>
<dbReference type="Gene3D" id="1.10.1380.10">
    <property type="entry name" value="Neutral endopeptidase , domain2"/>
    <property type="match status" value="1"/>
</dbReference>
<dbReference type="PANTHER" id="PTHR11733">
    <property type="entry name" value="ZINC METALLOPROTEASE FAMILY M13 NEPRILYSIN-RELATED"/>
    <property type="match status" value="1"/>
</dbReference>
<dbReference type="RefSeq" id="XP_006812596.1">
    <property type="nucleotide sequence ID" value="XM_006812533.1"/>
</dbReference>
<gene>
    <name evidence="4" type="primary">LOC102803429</name>
</gene>
<dbReference type="InterPro" id="IPR042089">
    <property type="entry name" value="Peptidase_M13_dom_2"/>
</dbReference>